<keyword evidence="2" id="KW-1185">Reference proteome</keyword>
<proteinExistence type="predicted"/>
<evidence type="ECO:0000313" key="1">
    <source>
        <dbReference type="EMBL" id="VDC28142.1"/>
    </source>
</evidence>
<evidence type="ECO:0000313" key="2">
    <source>
        <dbReference type="Proteomes" id="UP000270468"/>
    </source>
</evidence>
<dbReference type="AlphaFoldDB" id="A0A3P5XA55"/>
<dbReference type="Proteomes" id="UP000270468">
    <property type="component" value="Unassembled WGS sequence"/>
</dbReference>
<organism evidence="1 2">
    <name type="scientific">Filibacter tadaridae</name>
    <dbReference type="NCBI Taxonomy" id="2483811"/>
    <lineage>
        <taxon>Bacteria</taxon>
        <taxon>Bacillati</taxon>
        <taxon>Bacillota</taxon>
        <taxon>Bacilli</taxon>
        <taxon>Bacillales</taxon>
        <taxon>Caryophanaceae</taxon>
        <taxon>Filibacter</taxon>
    </lineage>
</organism>
<name>A0A3P5XA55_9BACL</name>
<dbReference type="EMBL" id="UXAV01000041">
    <property type="protein sequence ID" value="VDC28142.1"/>
    <property type="molecule type" value="Genomic_DNA"/>
</dbReference>
<accession>A0A3P5XA55</accession>
<gene>
    <name evidence="1" type="ORF">FILTAD_01763</name>
</gene>
<reference evidence="1 2" key="1">
    <citation type="submission" date="2018-11" db="EMBL/GenBank/DDBJ databases">
        <authorList>
            <person name="Criscuolo A."/>
        </authorList>
    </citation>
    <scope>NUCLEOTIDE SEQUENCE [LARGE SCALE GENOMIC DNA]</scope>
    <source>
        <strain evidence="1">ATB-66</strain>
    </source>
</reference>
<sequence length="50" mass="5588">MRLKSNLFNQGRTGRGGGAVFCNYPNPRYLDANFIKAKLSRKKELSLKAG</sequence>
<protein>
    <submittedName>
        <fullName evidence="1">Uncharacterized protein</fullName>
    </submittedName>
</protein>